<comment type="subcellular location">
    <subcellularLocation>
        <location evidence="6">Cell membrane</location>
        <topology evidence="6">Multi-pass membrane protein</topology>
    </subcellularLocation>
    <subcellularLocation>
        <location evidence="1">Membrane</location>
        <topology evidence="1">Multi-pass membrane protein</topology>
    </subcellularLocation>
</comment>
<dbReference type="Pfam" id="PF00528">
    <property type="entry name" value="BPD_transp_1"/>
    <property type="match status" value="1"/>
</dbReference>
<organism evidence="8 9">
    <name type="scientific">Lachnobacterium bovis DSM 14045</name>
    <dbReference type="NCBI Taxonomy" id="1122142"/>
    <lineage>
        <taxon>Bacteria</taxon>
        <taxon>Bacillati</taxon>
        <taxon>Bacillota</taxon>
        <taxon>Clostridia</taxon>
        <taxon>Lachnospirales</taxon>
        <taxon>Lachnospiraceae</taxon>
        <taxon>Lachnobacterium</taxon>
    </lineage>
</organism>
<keyword evidence="4 6" id="KW-1133">Transmembrane helix</keyword>
<dbReference type="PANTHER" id="PTHR30614">
    <property type="entry name" value="MEMBRANE COMPONENT OF AMINO ACID ABC TRANSPORTER"/>
    <property type="match status" value="1"/>
</dbReference>
<dbReference type="SUPFAM" id="SSF161098">
    <property type="entry name" value="MetI-like"/>
    <property type="match status" value="1"/>
</dbReference>
<keyword evidence="9" id="KW-1185">Reference proteome</keyword>
<dbReference type="EMBL" id="FNPG01000021">
    <property type="protein sequence ID" value="SDY54417.1"/>
    <property type="molecule type" value="Genomic_DNA"/>
</dbReference>
<feature type="transmembrane region" description="Helical" evidence="6">
    <location>
        <begin position="202"/>
        <end position="220"/>
    </location>
</feature>
<evidence type="ECO:0000256" key="3">
    <source>
        <dbReference type="ARBA" id="ARBA00022970"/>
    </source>
</evidence>
<evidence type="ECO:0000256" key="1">
    <source>
        <dbReference type="ARBA" id="ARBA00004141"/>
    </source>
</evidence>
<reference evidence="8 9" key="1">
    <citation type="submission" date="2016-10" db="EMBL/GenBank/DDBJ databases">
        <authorList>
            <person name="de Groot N.N."/>
        </authorList>
    </citation>
    <scope>NUCLEOTIDE SEQUENCE [LARGE SCALE GENOMIC DNA]</scope>
    <source>
        <strain evidence="8 9">DSM 14045</strain>
    </source>
</reference>
<dbReference type="InterPro" id="IPR035906">
    <property type="entry name" value="MetI-like_sf"/>
</dbReference>
<dbReference type="OrthoDB" id="9787841at2"/>
<dbReference type="InterPro" id="IPR043429">
    <property type="entry name" value="ArtM/GltK/GlnP/TcyL/YhdX-like"/>
</dbReference>
<proteinExistence type="inferred from homology"/>
<dbReference type="GO" id="GO:0055085">
    <property type="term" value="P:transmembrane transport"/>
    <property type="evidence" value="ECO:0007669"/>
    <property type="project" value="InterPro"/>
</dbReference>
<evidence type="ECO:0000256" key="4">
    <source>
        <dbReference type="ARBA" id="ARBA00022989"/>
    </source>
</evidence>
<gene>
    <name evidence="8" type="ORF">SAMN02910414_01799</name>
</gene>
<feature type="transmembrane region" description="Helical" evidence="6">
    <location>
        <begin position="55"/>
        <end position="77"/>
    </location>
</feature>
<dbReference type="STRING" id="1122142.SAMN02910414_01799"/>
<protein>
    <submittedName>
        <fullName evidence="8">L-cystine transport system permease protein</fullName>
    </submittedName>
</protein>
<evidence type="ECO:0000256" key="5">
    <source>
        <dbReference type="ARBA" id="ARBA00023136"/>
    </source>
</evidence>
<evidence type="ECO:0000256" key="2">
    <source>
        <dbReference type="ARBA" id="ARBA00022692"/>
    </source>
</evidence>
<keyword evidence="3" id="KW-0029">Amino-acid transport</keyword>
<accession>A0A1H3KQG0</accession>
<feature type="transmembrane region" description="Helical" evidence="6">
    <location>
        <begin position="175"/>
        <end position="196"/>
    </location>
</feature>
<dbReference type="Gene3D" id="1.10.3720.10">
    <property type="entry name" value="MetI-like"/>
    <property type="match status" value="1"/>
</dbReference>
<keyword evidence="2 6" id="KW-0812">Transmembrane</keyword>
<name>A0A1H3KQG0_9FIRM</name>
<keyword evidence="5 6" id="KW-0472">Membrane</keyword>
<dbReference type="PANTHER" id="PTHR30614:SF0">
    <property type="entry name" value="L-CYSTINE TRANSPORT SYSTEM PERMEASE PROTEIN TCYL"/>
    <property type="match status" value="1"/>
</dbReference>
<evidence type="ECO:0000256" key="6">
    <source>
        <dbReference type="RuleBase" id="RU363032"/>
    </source>
</evidence>
<sequence>MAFDLENFLKSLQEAINYLPVTIKLTVVTFVFSLIIGSVIAIIRNYNIPLLSEFFAFFVTVYNGLPLMVALVIYNLLYMNYYSRIASFFHISKAISDISPIYVGYFALIMSSSCIYSETIRGALKSIDKLQYEAGYSIGLNKFQTLRRIIIPQLIPVALPGLTNNLVGTIKGSNLVSAIGILEVMGGAITPCAISYSYLEGYLAAAVVYWGFSAALEFLIKRGEHYGTRYRRSLA</sequence>
<feature type="domain" description="ABC transmembrane type-1" evidence="7">
    <location>
        <begin position="19"/>
        <end position="220"/>
    </location>
</feature>
<dbReference type="GO" id="GO:0006865">
    <property type="term" value="P:amino acid transport"/>
    <property type="evidence" value="ECO:0007669"/>
    <property type="project" value="UniProtKB-KW"/>
</dbReference>
<evidence type="ECO:0000259" key="7">
    <source>
        <dbReference type="PROSITE" id="PS50928"/>
    </source>
</evidence>
<dbReference type="PROSITE" id="PS50928">
    <property type="entry name" value="ABC_TM1"/>
    <property type="match status" value="1"/>
</dbReference>
<evidence type="ECO:0000313" key="8">
    <source>
        <dbReference type="EMBL" id="SDY54417.1"/>
    </source>
</evidence>
<dbReference type="Proteomes" id="UP000183918">
    <property type="component" value="Unassembled WGS sequence"/>
</dbReference>
<dbReference type="RefSeq" id="WP_074718221.1">
    <property type="nucleotide sequence ID" value="NZ_FNPG01000021.1"/>
</dbReference>
<comment type="similarity">
    <text evidence="6">Belongs to the binding-protein-dependent transport system permease family.</text>
</comment>
<keyword evidence="6" id="KW-0813">Transport</keyword>
<dbReference type="CDD" id="cd06261">
    <property type="entry name" value="TM_PBP2"/>
    <property type="match status" value="1"/>
</dbReference>
<dbReference type="GO" id="GO:0005886">
    <property type="term" value="C:plasma membrane"/>
    <property type="evidence" value="ECO:0007669"/>
    <property type="project" value="UniProtKB-SubCell"/>
</dbReference>
<dbReference type="InterPro" id="IPR000515">
    <property type="entry name" value="MetI-like"/>
</dbReference>
<evidence type="ECO:0000313" key="9">
    <source>
        <dbReference type="Proteomes" id="UP000183918"/>
    </source>
</evidence>
<dbReference type="AlphaFoldDB" id="A0A1H3KQG0"/>
<feature type="transmembrane region" description="Helical" evidence="6">
    <location>
        <begin position="21"/>
        <end position="43"/>
    </location>
</feature>